<dbReference type="AlphaFoldDB" id="D4CY84"/>
<protein>
    <recommendedName>
        <fullName evidence="4">HicB-like antitoxin of toxin-antitoxin system domain-containing protein</fullName>
    </recommendedName>
</protein>
<dbReference type="GeneID" id="78420547"/>
<keyword evidence="1" id="KW-1133">Transmembrane helix</keyword>
<gene>
    <name evidence="2" type="ORF">FUSPEROL_02395</name>
</gene>
<reference evidence="2 3" key="1">
    <citation type="submission" date="2010-02" db="EMBL/GenBank/DDBJ databases">
        <authorList>
            <person name="Weinstock G."/>
            <person name="Sodergren E."/>
            <person name="Clifton S."/>
            <person name="Fulton L."/>
            <person name="Fulton B."/>
            <person name="Courtney L."/>
            <person name="Fronick C."/>
            <person name="Harrison M."/>
            <person name="Strong C."/>
            <person name="Farmer C."/>
            <person name="Delahaunty K."/>
            <person name="Markovic C."/>
            <person name="Hall O."/>
            <person name="Minx P."/>
            <person name="Tomlinson C."/>
            <person name="Mitreva M."/>
            <person name="Nelson J."/>
            <person name="Hou S."/>
            <person name="Wollam A."/>
            <person name="Pepin K.H."/>
            <person name="Johnson M."/>
            <person name="Bhonagiri V."/>
            <person name="Zhang X."/>
            <person name="Suruliraj S."/>
            <person name="Warren W."/>
            <person name="Chinwalla A."/>
            <person name="Mardis E.R."/>
            <person name="Wilson R.K."/>
        </authorList>
    </citation>
    <scope>NUCLEOTIDE SEQUENCE [LARGE SCALE GENOMIC DNA]</scope>
    <source>
        <strain evidence="2 3">ATCC 33693</strain>
    </source>
</reference>
<evidence type="ECO:0000256" key="1">
    <source>
        <dbReference type="SAM" id="Phobius"/>
    </source>
</evidence>
<dbReference type="RefSeq" id="WP_005975511.1">
    <property type="nucleotide sequence ID" value="NZ_GG665898.1"/>
</dbReference>
<feature type="transmembrane region" description="Helical" evidence="1">
    <location>
        <begin position="129"/>
        <end position="156"/>
    </location>
</feature>
<evidence type="ECO:0008006" key="4">
    <source>
        <dbReference type="Google" id="ProtNLM"/>
    </source>
</evidence>
<proteinExistence type="predicted"/>
<organism evidence="2 3">
    <name type="scientific">Fusobacterium periodonticum ATCC 33693</name>
    <dbReference type="NCBI Taxonomy" id="546275"/>
    <lineage>
        <taxon>Bacteria</taxon>
        <taxon>Fusobacteriati</taxon>
        <taxon>Fusobacteriota</taxon>
        <taxon>Fusobacteriia</taxon>
        <taxon>Fusobacteriales</taxon>
        <taxon>Fusobacteriaceae</taxon>
        <taxon>Fusobacterium</taxon>
    </lineage>
</organism>
<dbReference type="EMBL" id="ACJY01000106">
    <property type="protein sequence ID" value="EFE85722.1"/>
    <property type="molecule type" value="Genomic_DNA"/>
</dbReference>
<feature type="transmembrane region" description="Helical" evidence="1">
    <location>
        <begin position="201"/>
        <end position="219"/>
    </location>
</feature>
<accession>D4CY84</accession>
<dbReference type="HOGENOM" id="CLU_955643_0_0_0"/>
<keyword evidence="1" id="KW-0472">Membrane</keyword>
<sequence>MTTRNYIAVAKQLEDNTILLSFPDFEGLTAIADSEENIQNIAAKTIKTKLAELKNSNIEAPEPKKIMEVSKNLQAGEFTTYVLITESLSFNNLKANEAMKDTLSDVTNKVDNFINKDIKKSVPEGKEHFLGIGGAILAILNTLLFPVYTITGFFGFGGGGANFFQMNALYMLFGLAFLAFAGANIYASLNRNMKILQISTLGFLGIFILCYILVFIVALGNSYLSVGIIKFLLYLISVALIYSGYRILNSLNDSNN</sequence>
<name>D4CY84_9FUSO</name>
<evidence type="ECO:0000313" key="2">
    <source>
        <dbReference type="EMBL" id="EFE85722.1"/>
    </source>
</evidence>
<evidence type="ECO:0000313" key="3">
    <source>
        <dbReference type="Proteomes" id="UP000003748"/>
    </source>
</evidence>
<dbReference type="Gene3D" id="3.30.160.250">
    <property type="match status" value="1"/>
</dbReference>
<dbReference type="Proteomes" id="UP000003748">
    <property type="component" value="Unassembled WGS sequence"/>
</dbReference>
<comment type="caution">
    <text evidence="2">The sequence shown here is derived from an EMBL/GenBank/DDBJ whole genome shotgun (WGS) entry which is preliminary data.</text>
</comment>
<dbReference type="InterPro" id="IPR035069">
    <property type="entry name" value="TTHA1013/TTHA0281-like"/>
</dbReference>
<dbReference type="OrthoDB" id="90169at2"/>
<dbReference type="SUPFAM" id="SSF143100">
    <property type="entry name" value="TTHA1013/TTHA0281-like"/>
    <property type="match status" value="1"/>
</dbReference>
<dbReference type="eggNOG" id="ENOG5033TJI">
    <property type="taxonomic scope" value="Bacteria"/>
</dbReference>
<keyword evidence="1" id="KW-0812">Transmembrane</keyword>
<dbReference type="STRING" id="546275.FUSPEROL_02395"/>
<feature type="transmembrane region" description="Helical" evidence="1">
    <location>
        <begin position="168"/>
        <end position="189"/>
    </location>
</feature>
<feature type="transmembrane region" description="Helical" evidence="1">
    <location>
        <begin position="231"/>
        <end position="248"/>
    </location>
</feature>